<protein>
    <submittedName>
        <fullName evidence="1">Uncharacterized protein</fullName>
    </submittedName>
</protein>
<dbReference type="AlphaFoldDB" id="A0A0D0APT4"/>
<organism evidence="1 2">
    <name type="scientific">Collybiopsis luxurians FD-317 M1</name>
    <dbReference type="NCBI Taxonomy" id="944289"/>
    <lineage>
        <taxon>Eukaryota</taxon>
        <taxon>Fungi</taxon>
        <taxon>Dikarya</taxon>
        <taxon>Basidiomycota</taxon>
        <taxon>Agaricomycotina</taxon>
        <taxon>Agaricomycetes</taxon>
        <taxon>Agaricomycetidae</taxon>
        <taxon>Agaricales</taxon>
        <taxon>Marasmiineae</taxon>
        <taxon>Omphalotaceae</taxon>
        <taxon>Collybiopsis</taxon>
        <taxon>Collybiopsis luxurians</taxon>
    </lineage>
</organism>
<dbReference type="Proteomes" id="UP000053593">
    <property type="component" value="Unassembled WGS sequence"/>
</dbReference>
<evidence type="ECO:0000313" key="2">
    <source>
        <dbReference type="Proteomes" id="UP000053593"/>
    </source>
</evidence>
<dbReference type="HOGENOM" id="CLU_2277832_0_0_1"/>
<name>A0A0D0APT4_9AGAR</name>
<sequence>MYIAILEEFELGRLRYLSWYQPLSEAEEALESVAENLKKKKQLLGDIEFFRLYKPIQLKRLKDMQSECRDLLDYDNLGESSLRCSLKSTLGKLGLAESGDPSQLFAVPQMFHVPLVAIRL</sequence>
<evidence type="ECO:0000313" key="1">
    <source>
        <dbReference type="EMBL" id="KIK52315.1"/>
    </source>
</evidence>
<gene>
    <name evidence="1" type="ORF">GYMLUDRAFT_50017</name>
</gene>
<keyword evidence="2" id="KW-1185">Reference proteome</keyword>
<proteinExistence type="predicted"/>
<reference evidence="1 2" key="1">
    <citation type="submission" date="2014-04" db="EMBL/GenBank/DDBJ databases">
        <title>Evolutionary Origins and Diversification of the Mycorrhizal Mutualists.</title>
        <authorList>
            <consortium name="DOE Joint Genome Institute"/>
            <consortium name="Mycorrhizal Genomics Consortium"/>
            <person name="Kohler A."/>
            <person name="Kuo A."/>
            <person name="Nagy L.G."/>
            <person name="Floudas D."/>
            <person name="Copeland A."/>
            <person name="Barry K.W."/>
            <person name="Cichocki N."/>
            <person name="Veneault-Fourrey C."/>
            <person name="LaButti K."/>
            <person name="Lindquist E.A."/>
            <person name="Lipzen A."/>
            <person name="Lundell T."/>
            <person name="Morin E."/>
            <person name="Murat C."/>
            <person name="Riley R."/>
            <person name="Ohm R."/>
            <person name="Sun H."/>
            <person name="Tunlid A."/>
            <person name="Henrissat B."/>
            <person name="Grigoriev I.V."/>
            <person name="Hibbett D.S."/>
            <person name="Martin F."/>
        </authorList>
    </citation>
    <scope>NUCLEOTIDE SEQUENCE [LARGE SCALE GENOMIC DNA]</scope>
    <source>
        <strain evidence="1 2">FD-317 M1</strain>
    </source>
</reference>
<dbReference type="EMBL" id="KN834845">
    <property type="protein sequence ID" value="KIK52315.1"/>
    <property type="molecule type" value="Genomic_DNA"/>
</dbReference>
<accession>A0A0D0APT4</accession>